<dbReference type="SUPFAM" id="SSF51735">
    <property type="entry name" value="NAD(P)-binding Rossmann-fold domains"/>
    <property type="match status" value="1"/>
</dbReference>
<dbReference type="EMBL" id="JBEYBR010000028">
    <property type="protein sequence ID" value="MEU2122789.1"/>
    <property type="molecule type" value="Genomic_DNA"/>
</dbReference>
<dbReference type="Gene3D" id="3.40.50.720">
    <property type="entry name" value="NAD(P)-binding Rossmann-like Domain"/>
    <property type="match status" value="1"/>
</dbReference>
<protein>
    <submittedName>
        <fullName evidence="1">Beta-ketoacyl-ACP reductase</fullName>
    </submittedName>
</protein>
<accession>A0ABV2XA65</accession>
<feature type="non-terminal residue" evidence="1">
    <location>
        <position position="30"/>
    </location>
</feature>
<keyword evidence="2" id="KW-1185">Reference proteome</keyword>
<gene>
    <name evidence="1" type="ORF">ABZ507_13320</name>
</gene>
<sequence>MSNRTSRIAVVTGAARGFGAAVARRLAADG</sequence>
<evidence type="ECO:0000313" key="2">
    <source>
        <dbReference type="Proteomes" id="UP001550535"/>
    </source>
</evidence>
<evidence type="ECO:0000313" key="1">
    <source>
        <dbReference type="EMBL" id="MEU2122789.1"/>
    </source>
</evidence>
<proteinExistence type="predicted"/>
<dbReference type="InterPro" id="IPR036291">
    <property type="entry name" value="NAD(P)-bd_dom_sf"/>
</dbReference>
<comment type="caution">
    <text evidence="1">The sequence shown here is derived from an EMBL/GenBank/DDBJ whole genome shotgun (WGS) entry which is preliminary data.</text>
</comment>
<reference evidence="1 2" key="1">
    <citation type="submission" date="2024-06" db="EMBL/GenBank/DDBJ databases">
        <title>The Natural Products Discovery Center: Release of the First 8490 Sequenced Strains for Exploring Actinobacteria Biosynthetic Diversity.</title>
        <authorList>
            <person name="Kalkreuter E."/>
            <person name="Kautsar S.A."/>
            <person name="Yang D."/>
            <person name="Bader C.D."/>
            <person name="Teijaro C.N."/>
            <person name="Fluegel L."/>
            <person name="Davis C.M."/>
            <person name="Simpson J.R."/>
            <person name="Lauterbach L."/>
            <person name="Steele A.D."/>
            <person name="Gui C."/>
            <person name="Meng S."/>
            <person name="Li G."/>
            <person name="Viehrig K."/>
            <person name="Ye F."/>
            <person name="Su P."/>
            <person name="Kiefer A.F."/>
            <person name="Nichols A."/>
            <person name="Cepeda A.J."/>
            <person name="Yan W."/>
            <person name="Fan B."/>
            <person name="Jiang Y."/>
            <person name="Adhikari A."/>
            <person name="Zheng C.-J."/>
            <person name="Schuster L."/>
            <person name="Cowan T.M."/>
            <person name="Smanski M.J."/>
            <person name="Chevrette M.G."/>
            <person name="De Carvalho L.P.S."/>
            <person name="Shen B."/>
        </authorList>
    </citation>
    <scope>NUCLEOTIDE SEQUENCE [LARGE SCALE GENOMIC DNA]</scope>
    <source>
        <strain evidence="1 2">NPDC019434</strain>
    </source>
</reference>
<dbReference type="Proteomes" id="UP001550535">
    <property type="component" value="Unassembled WGS sequence"/>
</dbReference>
<name>A0ABV2XA65_9NOCA</name>
<organism evidence="1 2">
    <name type="scientific">Nocardia niwae</name>
    <dbReference type="NCBI Taxonomy" id="626084"/>
    <lineage>
        <taxon>Bacteria</taxon>
        <taxon>Bacillati</taxon>
        <taxon>Actinomycetota</taxon>
        <taxon>Actinomycetes</taxon>
        <taxon>Mycobacteriales</taxon>
        <taxon>Nocardiaceae</taxon>
        <taxon>Nocardia</taxon>
    </lineage>
</organism>